<keyword evidence="5" id="KW-1185">Reference proteome</keyword>
<accession>A0A2B4SQW1</accession>
<sequence>MFAATSALLCYEMFFDERLRGPQPMDSSARQDFITTEDLYSAAIPNDDFLKKFALPTPPYSPENYLPQTRHNFAIPPRRNGLQVVPEPEDLSSDLPLVLSDAQMERLTCSTIDDEYIWPAGENDFDRVESQRFQGNRVVLSAACVNEPSAEMPTEHQMMRDLSPFVASIPSQDPALGLQQVDRWHSQFSVENPALRSNQPPSEEFVPHRFDCAVSKKTRKSRRSSRQDSPPMEGDDSEDNETSRATHNVLERQRREDLKCRFQFLRDSIPELEDNDRASKVLILKKAREYVRQLFLEEERLRADKELERQRRLILLERLSCLRQGYGVM</sequence>
<evidence type="ECO:0000256" key="1">
    <source>
        <dbReference type="ARBA" id="ARBA00023125"/>
    </source>
</evidence>
<dbReference type="InterPro" id="IPR050433">
    <property type="entry name" value="Myc_transcription_factors"/>
</dbReference>
<organism evidence="4 5">
    <name type="scientific">Stylophora pistillata</name>
    <name type="common">Smooth cauliflower coral</name>
    <dbReference type="NCBI Taxonomy" id="50429"/>
    <lineage>
        <taxon>Eukaryota</taxon>
        <taxon>Metazoa</taxon>
        <taxon>Cnidaria</taxon>
        <taxon>Anthozoa</taxon>
        <taxon>Hexacorallia</taxon>
        <taxon>Scleractinia</taxon>
        <taxon>Astrocoeniina</taxon>
        <taxon>Pocilloporidae</taxon>
        <taxon>Stylophora</taxon>
    </lineage>
</organism>
<keyword evidence="1" id="KW-0238">DNA-binding</keyword>
<dbReference type="GO" id="GO:0046983">
    <property type="term" value="F:protein dimerization activity"/>
    <property type="evidence" value="ECO:0007669"/>
    <property type="project" value="InterPro"/>
</dbReference>
<evidence type="ECO:0000259" key="3">
    <source>
        <dbReference type="PROSITE" id="PS50888"/>
    </source>
</evidence>
<dbReference type="PIRSF" id="PIRSF001705">
    <property type="entry name" value="Myc_protein"/>
    <property type="match status" value="1"/>
</dbReference>
<dbReference type="Proteomes" id="UP000225706">
    <property type="component" value="Unassembled WGS sequence"/>
</dbReference>
<dbReference type="Pfam" id="PF00010">
    <property type="entry name" value="HLH"/>
    <property type="match status" value="1"/>
</dbReference>
<proteinExistence type="predicted"/>
<gene>
    <name evidence="4" type="primary">MYC</name>
    <name evidence="4" type="ORF">AWC38_SpisGene4321</name>
</gene>
<evidence type="ECO:0000313" key="5">
    <source>
        <dbReference type="Proteomes" id="UP000225706"/>
    </source>
</evidence>
<feature type="region of interest" description="Disordered" evidence="2">
    <location>
        <begin position="193"/>
        <end position="250"/>
    </location>
</feature>
<feature type="compositionally biased region" description="Basic and acidic residues" evidence="2">
    <location>
        <begin position="241"/>
        <end position="250"/>
    </location>
</feature>
<comment type="caution">
    <text evidence="4">The sequence shown here is derived from an EMBL/GenBank/DDBJ whole genome shotgun (WGS) entry which is preliminary data.</text>
</comment>
<dbReference type="InterPro" id="IPR036638">
    <property type="entry name" value="HLH_DNA-bd_sf"/>
</dbReference>
<dbReference type="FunFam" id="4.10.280.10:FF:000019">
    <property type="entry name" value="Myc proto-oncogene protein"/>
    <property type="match status" value="1"/>
</dbReference>
<dbReference type="PANTHER" id="PTHR45851">
    <property type="entry name" value="MYC PROTO-ONCOGENE"/>
    <property type="match status" value="1"/>
</dbReference>
<reference evidence="5" key="1">
    <citation type="journal article" date="2017" name="bioRxiv">
        <title>Comparative analysis of the genomes of Stylophora pistillata and Acropora digitifera provides evidence for extensive differences between species of corals.</title>
        <authorList>
            <person name="Voolstra C.R."/>
            <person name="Li Y."/>
            <person name="Liew Y.J."/>
            <person name="Baumgarten S."/>
            <person name="Zoccola D."/>
            <person name="Flot J.-F."/>
            <person name="Tambutte S."/>
            <person name="Allemand D."/>
            <person name="Aranda M."/>
        </authorList>
    </citation>
    <scope>NUCLEOTIDE SEQUENCE [LARGE SCALE GENOMIC DNA]</scope>
</reference>
<dbReference type="STRING" id="50429.A0A2B4SQW1"/>
<dbReference type="PROSITE" id="PS50888">
    <property type="entry name" value="BHLH"/>
    <property type="match status" value="1"/>
</dbReference>
<dbReference type="GO" id="GO:0003700">
    <property type="term" value="F:DNA-binding transcription factor activity"/>
    <property type="evidence" value="ECO:0007669"/>
    <property type="project" value="InterPro"/>
</dbReference>
<dbReference type="InterPro" id="IPR011598">
    <property type="entry name" value="bHLH_dom"/>
</dbReference>
<dbReference type="PRINTS" id="PR00044">
    <property type="entry name" value="LEUZIPPRMYC"/>
</dbReference>
<evidence type="ECO:0000256" key="2">
    <source>
        <dbReference type="SAM" id="MobiDB-lite"/>
    </source>
</evidence>
<feature type="domain" description="BHLH" evidence="3">
    <location>
        <begin position="242"/>
        <end position="294"/>
    </location>
</feature>
<dbReference type="InterPro" id="IPR002418">
    <property type="entry name" value="Tscrpt_reg_Myc"/>
</dbReference>
<dbReference type="EMBL" id="LSMT01000044">
    <property type="protein sequence ID" value="PFX30877.1"/>
    <property type="molecule type" value="Genomic_DNA"/>
</dbReference>
<dbReference type="CDD" id="cd11400">
    <property type="entry name" value="bHLHzip_Myc"/>
    <property type="match status" value="1"/>
</dbReference>
<name>A0A2B4SQW1_STYPI</name>
<protein>
    <submittedName>
        <fullName evidence="4">Myc protein</fullName>
    </submittedName>
</protein>
<dbReference type="SUPFAM" id="SSF47459">
    <property type="entry name" value="HLH, helix-loop-helix DNA-binding domain"/>
    <property type="match status" value="1"/>
</dbReference>
<dbReference type="AlphaFoldDB" id="A0A2B4SQW1"/>
<dbReference type="GO" id="GO:0003677">
    <property type="term" value="F:DNA binding"/>
    <property type="evidence" value="ECO:0007669"/>
    <property type="project" value="UniProtKB-KW"/>
</dbReference>
<dbReference type="OrthoDB" id="5964374at2759"/>
<dbReference type="SMART" id="SM00353">
    <property type="entry name" value="HLH"/>
    <property type="match status" value="1"/>
</dbReference>
<dbReference type="Gene3D" id="4.10.280.10">
    <property type="entry name" value="Helix-loop-helix DNA-binding domain"/>
    <property type="match status" value="1"/>
</dbReference>
<evidence type="ECO:0000313" key="4">
    <source>
        <dbReference type="EMBL" id="PFX30877.1"/>
    </source>
</evidence>